<feature type="region of interest" description="Disordered" evidence="1">
    <location>
        <begin position="1"/>
        <end position="53"/>
    </location>
</feature>
<feature type="compositionally biased region" description="Basic residues" evidence="1">
    <location>
        <begin position="38"/>
        <end position="53"/>
    </location>
</feature>
<keyword evidence="3" id="KW-1185">Reference proteome</keyword>
<feature type="compositionally biased region" description="Basic and acidic residues" evidence="1">
    <location>
        <begin position="24"/>
        <end position="37"/>
    </location>
</feature>
<proteinExistence type="predicted"/>
<dbReference type="Proteomes" id="UP000254924">
    <property type="component" value="Unassembled WGS sequence"/>
</dbReference>
<evidence type="ECO:0000256" key="1">
    <source>
        <dbReference type="SAM" id="MobiDB-lite"/>
    </source>
</evidence>
<evidence type="ECO:0000313" key="3">
    <source>
        <dbReference type="Proteomes" id="UP000254924"/>
    </source>
</evidence>
<dbReference type="AlphaFoldDB" id="A0A380KCR6"/>
<name>A0A380KCR6_9STRE</name>
<reference evidence="2 3" key="1">
    <citation type="submission" date="2018-06" db="EMBL/GenBank/DDBJ databases">
        <authorList>
            <consortium name="Pathogen Informatics"/>
            <person name="Doyle S."/>
        </authorList>
    </citation>
    <scope>NUCLEOTIDE SEQUENCE [LARGE SCALE GENOMIC DNA]</scope>
    <source>
        <strain evidence="2 3">NCTC12224</strain>
    </source>
</reference>
<accession>A0A380KCR6</accession>
<evidence type="ECO:0000313" key="2">
    <source>
        <dbReference type="EMBL" id="SUN62399.1"/>
    </source>
</evidence>
<gene>
    <name evidence="2" type="ORF">NCTC12224_01863</name>
</gene>
<dbReference type="EMBL" id="UHFN01000007">
    <property type="protein sequence ID" value="SUN62399.1"/>
    <property type="molecule type" value="Genomic_DNA"/>
</dbReference>
<protein>
    <submittedName>
        <fullName evidence="2">Uncharacterized protein</fullName>
    </submittedName>
</protein>
<organism evidence="2 3">
    <name type="scientific">Streptococcus hyointestinalis</name>
    <dbReference type="NCBI Taxonomy" id="1337"/>
    <lineage>
        <taxon>Bacteria</taxon>
        <taxon>Bacillati</taxon>
        <taxon>Bacillota</taxon>
        <taxon>Bacilli</taxon>
        <taxon>Lactobacillales</taxon>
        <taxon>Streptococcaceae</taxon>
        <taxon>Streptococcus</taxon>
    </lineage>
</organism>
<sequence length="53" mass="6590">MEMVTHITHPAYTKGQRQAHRKYYRDDNRAETEERLKAEKRHLKKLKKRRKRA</sequence>